<evidence type="ECO:0000313" key="3">
    <source>
        <dbReference type="Proteomes" id="UP000008063"/>
    </source>
</evidence>
<gene>
    <name evidence="2" type="ORF">SERLA73DRAFT_79926</name>
</gene>
<dbReference type="AlphaFoldDB" id="F8QI33"/>
<dbReference type="OMA" id="GHPRQGC"/>
<proteinExistence type="predicted"/>
<dbReference type="EMBL" id="GL945517">
    <property type="protein sequence ID" value="EGN92044.1"/>
    <property type="molecule type" value="Genomic_DNA"/>
</dbReference>
<dbReference type="InParanoid" id="F8QI33"/>
<feature type="region of interest" description="Disordered" evidence="1">
    <location>
        <begin position="228"/>
        <end position="247"/>
    </location>
</feature>
<organism evidence="3">
    <name type="scientific">Serpula lacrymans var. lacrymans (strain S7.3)</name>
    <name type="common">Dry rot fungus</name>
    <dbReference type="NCBI Taxonomy" id="936435"/>
    <lineage>
        <taxon>Eukaryota</taxon>
        <taxon>Fungi</taxon>
        <taxon>Dikarya</taxon>
        <taxon>Basidiomycota</taxon>
        <taxon>Agaricomycotina</taxon>
        <taxon>Agaricomycetes</taxon>
        <taxon>Agaricomycetidae</taxon>
        <taxon>Boletales</taxon>
        <taxon>Coniophorineae</taxon>
        <taxon>Serpulaceae</taxon>
        <taxon>Serpula</taxon>
    </lineage>
</organism>
<protein>
    <submittedName>
        <fullName evidence="2">Uncharacterized protein</fullName>
    </submittedName>
</protein>
<feature type="compositionally biased region" description="Low complexity" evidence="1">
    <location>
        <begin position="1"/>
        <end position="18"/>
    </location>
</feature>
<dbReference type="HOGENOM" id="CLU_071866_0_0_1"/>
<name>F8QI33_SERL3</name>
<sequence length="362" mass="38809">MPPSLRSTGSTPTTPSKKSTPEGSLPTPKTTPRRIPHCTKCGRPRAGHPRSGCPYADEPSPSAQAQPASAIRATSASSEPIEDALQSLHIEQEAQTHGILKTPQEGGEKNKRRLSVRFALAPGETLASLSSTSSDIVERLLQPGMMGDDSSEEGETEQRNPRILRWQKSLVIPHEPAVKPDPVPPTLSSRMPGTLISPTPSLVSTEPISSQSTASDIDARVHISDSKSTVSTFTKDTASLTPSPPPRALARTMSVEERNAFVGKLTQASTIAPAMLFGVPRSNLAEEQQNARKVGFYSEVLPSDQDDQVWLILGRDEKAVELLARRFQEETKQEKKNGGRLRAAAGGVMIGAVATWSGLAFS</sequence>
<evidence type="ECO:0000313" key="2">
    <source>
        <dbReference type="EMBL" id="EGN92044.1"/>
    </source>
</evidence>
<dbReference type="Proteomes" id="UP000008063">
    <property type="component" value="Unassembled WGS sequence"/>
</dbReference>
<feature type="compositionally biased region" description="Low complexity" evidence="1">
    <location>
        <begin position="59"/>
        <end position="70"/>
    </location>
</feature>
<reference evidence="3" key="1">
    <citation type="journal article" date="2011" name="Science">
        <title>The plant cell wall-decomposing machinery underlies the functional diversity of forest fungi.</title>
        <authorList>
            <person name="Eastwood D.C."/>
            <person name="Floudas D."/>
            <person name="Binder M."/>
            <person name="Majcherczyk A."/>
            <person name="Schneider P."/>
            <person name="Aerts A."/>
            <person name="Asiegbu F.O."/>
            <person name="Baker S.E."/>
            <person name="Barry K."/>
            <person name="Bendiksby M."/>
            <person name="Blumentritt M."/>
            <person name="Coutinho P.M."/>
            <person name="Cullen D."/>
            <person name="de Vries R.P."/>
            <person name="Gathman A."/>
            <person name="Goodell B."/>
            <person name="Henrissat B."/>
            <person name="Ihrmark K."/>
            <person name="Kauserud H."/>
            <person name="Kohler A."/>
            <person name="LaButti K."/>
            <person name="Lapidus A."/>
            <person name="Lavin J.L."/>
            <person name="Lee Y.-H."/>
            <person name="Lindquist E."/>
            <person name="Lilly W."/>
            <person name="Lucas S."/>
            <person name="Morin E."/>
            <person name="Murat C."/>
            <person name="Oguiza J.A."/>
            <person name="Park J."/>
            <person name="Pisabarro A.G."/>
            <person name="Riley R."/>
            <person name="Rosling A."/>
            <person name="Salamov A."/>
            <person name="Schmidt O."/>
            <person name="Schmutz J."/>
            <person name="Skrede I."/>
            <person name="Stenlid J."/>
            <person name="Wiebenga A."/>
            <person name="Xie X."/>
            <person name="Kuees U."/>
            <person name="Hibbett D.S."/>
            <person name="Hoffmeister D."/>
            <person name="Hoegberg N."/>
            <person name="Martin F."/>
            <person name="Grigoriev I.V."/>
            <person name="Watkinson S.C."/>
        </authorList>
    </citation>
    <scope>NUCLEOTIDE SEQUENCE [LARGE SCALE GENOMIC DNA]</scope>
    <source>
        <strain evidence="3">strain S7.3</strain>
    </source>
</reference>
<keyword evidence="3" id="KW-1185">Reference proteome</keyword>
<feature type="compositionally biased region" description="Basic residues" evidence="1">
    <location>
        <begin position="31"/>
        <end position="48"/>
    </location>
</feature>
<feature type="compositionally biased region" description="Polar residues" evidence="1">
    <location>
        <begin position="228"/>
        <end position="241"/>
    </location>
</feature>
<accession>F8QI33</accession>
<feature type="region of interest" description="Disordered" evidence="1">
    <location>
        <begin position="1"/>
        <end position="79"/>
    </location>
</feature>
<dbReference type="OrthoDB" id="3263613at2759"/>
<evidence type="ECO:0000256" key="1">
    <source>
        <dbReference type="SAM" id="MobiDB-lite"/>
    </source>
</evidence>
<dbReference type="eggNOG" id="ENOG502SRPT">
    <property type="taxonomic scope" value="Eukaryota"/>
</dbReference>